<dbReference type="SUPFAM" id="SSF89392">
    <property type="entry name" value="Prokaryotic lipoproteins and lipoprotein localization factors"/>
    <property type="match status" value="1"/>
</dbReference>
<keyword evidence="2" id="KW-0472">Membrane</keyword>
<feature type="region of interest" description="Disordered" evidence="1">
    <location>
        <begin position="291"/>
        <end position="316"/>
    </location>
</feature>
<feature type="compositionally biased region" description="Basic and acidic residues" evidence="1">
    <location>
        <begin position="258"/>
        <end position="271"/>
    </location>
</feature>
<protein>
    <submittedName>
        <fullName evidence="3">Outer membrane lipoprotein carrier protein LolA</fullName>
    </submittedName>
</protein>
<evidence type="ECO:0000256" key="1">
    <source>
        <dbReference type="SAM" id="MobiDB-lite"/>
    </source>
</evidence>
<dbReference type="RefSeq" id="WP_344721851.1">
    <property type="nucleotide sequence ID" value="NZ_BAAAUS010000008.1"/>
</dbReference>
<proteinExistence type="predicted"/>
<name>A0ABW4F495_9PSEU</name>
<dbReference type="EMBL" id="JBHUCO010000031">
    <property type="protein sequence ID" value="MFD1521099.1"/>
    <property type="molecule type" value="Genomic_DNA"/>
</dbReference>
<reference evidence="4" key="1">
    <citation type="journal article" date="2019" name="Int. J. Syst. Evol. Microbiol.">
        <title>The Global Catalogue of Microorganisms (GCM) 10K type strain sequencing project: providing services to taxonomists for standard genome sequencing and annotation.</title>
        <authorList>
            <consortium name="The Broad Institute Genomics Platform"/>
            <consortium name="The Broad Institute Genome Sequencing Center for Infectious Disease"/>
            <person name="Wu L."/>
            <person name="Ma J."/>
        </authorList>
    </citation>
    <scope>NUCLEOTIDE SEQUENCE [LARGE SCALE GENOMIC DNA]</scope>
    <source>
        <strain evidence="4">CCM 7043</strain>
    </source>
</reference>
<dbReference type="Gene3D" id="2.50.20.10">
    <property type="entry name" value="Lipoprotein localisation LolA/LolB/LppX"/>
    <property type="match status" value="1"/>
</dbReference>
<keyword evidence="2" id="KW-1133">Transmembrane helix</keyword>
<keyword evidence="2" id="KW-0812">Transmembrane</keyword>
<keyword evidence="3" id="KW-0449">Lipoprotein</keyword>
<evidence type="ECO:0000313" key="3">
    <source>
        <dbReference type="EMBL" id="MFD1521099.1"/>
    </source>
</evidence>
<gene>
    <name evidence="3" type="ORF">ACFSJD_26615</name>
</gene>
<evidence type="ECO:0000256" key="2">
    <source>
        <dbReference type="SAM" id="Phobius"/>
    </source>
</evidence>
<feature type="transmembrane region" description="Helical" evidence="2">
    <location>
        <begin position="21"/>
        <end position="43"/>
    </location>
</feature>
<dbReference type="InterPro" id="IPR052944">
    <property type="entry name" value="Sporulation_related"/>
</dbReference>
<evidence type="ECO:0000313" key="4">
    <source>
        <dbReference type="Proteomes" id="UP001597114"/>
    </source>
</evidence>
<comment type="caution">
    <text evidence="3">The sequence shown here is derived from an EMBL/GenBank/DDBJ whole genome shotgun (WGS) entry which is preliminary data.</text>
</comment>
<organism evidence="3 4">
    <name type="scientific">Pseudonocardia yunnanensis</name>
    <dbReference type="NCBI Taxonomy" id="58107"/>
    <lineage>
        <taxon>Bacteria</taxon>
        <taxon>Bacillati</taxon>
        <taxon>Actinomycetota</taxon>
        <taxon>Actinomycetes</taxon>
        <taxon>Pseudonocardiales</taxon>
        <taxon>Pseudonocardiaceae</taxon>
        <taxon>Pseudonocardia</taxon>
    </lineage>
</organism>
<keyword evidence="4" id="KW-1185">Reference proteome</keyword>
<dbReference type="InterPro" id="IPR029046">
    <property type="entry name" value="LolA/LolB/LppX"/>
</dbReference>
<dbReference type="Proteomes" id="UP001597114">
    <property type="component" value="Unassembled WGS sequence"/>
</dbReference>
<feature type="region of interest" description="Disordered" evidence="1">
    <location>
        <begin position="250"/>
        <end position="276"/>
    </location>
</feature>
<accession>A0ABW4F495</accession>
<dbReference type="PANTHER" id="PTHR37507">
    <property type="entry name" value="SPORULATION PROTEIN YDCC"/>
    <property type="match status" value="1"/>
</dbReference>
<dbReference type="PANTHER" id="PTHR37507:SF2">
    <property type="entry name" value="SPORULATION PROTEIN YDCC"/>
    <property type="match status" value="1"/>
</dbReference>
<sequence length="356" mass="36259">MSDRSRTGRRGGGHAGTTGRVVGAVVAVAGAVGLALLALPAGAGAAPELPPVTPEELVSSVLKARPGPFDGTVTLDNQLGLPALPNMPDAASGTRTVRVWSDGEGRGRVQVPSDSGERTLVSDGSTLWSWDSADRTVVRSTEHAERHTSGPDASTDPTAAATMALAALRPSSTIDVDGTAEVAGRPAYELVLAPLPSERTLLREVRIAVDSATRVPLRLTVLANGSSDPALQLGFTDVSFGAQDGSLFTFTPPPGATVKDREPRAEHEKANGARPTVVGDGWDSVVVAKAPARESSGTEQRRAGAPDLSTLGTPVSGPWGNGRLITTTVGGAIITDDGRVAAGAVPEQVLSSALSA</sequence>